<sequence length="277" mass="31295">MRAGKLQNSEDVENRGKKGSLVMMKNEDGNAALHVAVRNEKINVVKTLIKDDIELCYCLNKDNETPLFIAVEGGFFDIASYIISEHPSVPFQGTNGMNALHTALICTHHEREVENQVPDLSLKNIRRIPRDVLLRIQECVGVISVGPNRYHKCAPRDPQRRKVMISHPNEFGWYSIHYAAHLDHFKATRLLLGKDSSIAYNLNKNKMIILHLAAKEGNVNIIKKLVDKSKRIALHLAGKNGETKVVRYILKDLKLEGIINVPDENENIFLHLAVICD</sequence>
<dbReference type="PROSITE" id="PS50088">
    <property type="entry name" value="ANK_REPEAT"/>
    <property type="match status" value="1"/>
</dbReference>
<dbReference type="EMBL" id="JBAMMX010000007">
    <property type="protein sequence ID" value="KAK6936435.1"/>
    <property type="molecule type" value="Genomic_DNA"/>
</dbReference>
<name>A0AAN8ZJF2_9MAGN</name>
<keyword evidence="1" id="KW-0040">ANK repeat</keyword>
<organism evidence="2 3">
    <name type="scientific">Dillenia turbinata</name>
    <dbReference type="NCBI Taxonomy" id="194707"/>
    <lineage>
        <taxon>Eukaryota</taxon>
        <taxon>Viridiplantae</taxon>
        <taxon>Streptophyta</taxon>
        <taxon>Embryophyta</taxon>
        <taxon>Tracheophyta</taxon>
        <taxon>Spermatophyta</taxon>
        <taxon>Magnoliopsida</taxon>
        <taxon>eudicotyledons</taxon>
        <taxon>Gunneridae</taxon>
        <taxon>Pentapetalae</taxon>
        <taxon>Dilleniales</taxon>
        <taxon>Dilleniaceae</taxon>
        <taxon>Dillenia</taxon>
    </lineage>
</organism>
<dbReference type="AlphaFoldDB" id="A0AAN8ZJF2"/>
<keyword evidence="3" id="KW-1185">Reference proteome</keyword>
<dbReference type="Pfam" id="PF12796">
    <property type="entry name" value="Ank_2"/>
    <property type="match status" value="2"/>
</dbReference>
<evidence type="ECO:0000313" key="2">
    <source>
        <dbReference type="EMBL" id="KAK6936435.1"/>
    </source>
</evidence>
<feature type="repeat" description="ANK" evidence="1">
    <location>
        <begin position="28"/>
        <end position="50"/>
    </location>
</feature>
<reference evidence="2 3" key="1">
    <citation type="submission" date="2023-12" db="EMBL/GenBank/DDBJ databases">
        <title>A high-quality genome assembly for Dillenia turbinata (Dilleniales).</title>
        <authorList>
            <person name="Chanderbali A."/>
        </authorList>
    </citation>
    <scope>NUCLEOTIDE SEQUENCE [LARGE SCALE GENOMIC DNA]</scope>
    <source>
        <strain evidence="2">LSX21</strain>
        <tissue evidence="2">Leaf</tissue>
    </source>
</reference>
<dbReference type="InterPro" id="IPR002110">
    <property type="entry name" value="Ankyrin_rpt"/>
</dbReference>
<dbReference type="PROSITE" id="PS50297">
    <property type="entry name" value="ANK_REP_REGION"/>
    <property type="match status" value="1"/>
</dbReference>
<gene>
    <name evidence="2" type="ORF">RJ641_033465</name>
</gene>
<comment type="caution">
    <text evidence="2">The sequence shown here is derived from an EMBL/GenBank/DDBJ whole genome shotgun (WGS) entry which is preliminary data.</text>
</comment>
<dbReference type="PANTHER" id="PTHR24121:SF22">
    <property type="entry name" value="PROTEIN ACCELERATED CELL DEATH 6-LIKE"/>
    <property type="match status" value="1"/>
</dbReference>
<evidence type="ECO:0000256" key="1">
    <source>
        <dbReference type="PROSITE-ProRule" id="PRU00023"/>
    </source>
</evidence>
<dbReference type="SMART" id="SM00248">
    <property type="entry name" value="ANK"/>
    <property type="match status" value="4"/>
</dbReference>
<dbReference type="SUPFAM" id="SSF48403">
    <property type="entry name" value="Ankyrin repeat"/>
    <property type="match status" value="2"/>
</dbReference>
<accession>A0AAN8ZJF2</accession>
<protein>
    <submittedName>
        <fullName evidence="2">Ankyrin repeat</fullName>
    </submittedName>
</protein>
<dbReference type="InterPro" id="IPR036770">
    <property type="entry name" value="Ankyrin_rpt-contain_sf"/>
</dbReference>
<dbReference type="PANTHER" id="PTHR24121">
    <property type="entry name" value="NO MECHANORECEPTOR POTENTIAL C, ISOFORM D-RELATED"/>
    <property type="match status" value="1"/>
</dbReference>
<evidence type="ECO:0000313" key="3">
    <source>
        <dbReference type="Proteomes" id="UP001370490"/>
    </source>
</evidence>
<proteinExistence type="predicted"/>
<dbReference type="Proteomes" id="UP001370490">
    <property type="component" value="Unassembled WGS sequence"/>
</dbReference>
<dbReference type="Gene3D" id="1.25.40.20">
    <property type="entry name" value="Ankyrin repeat-containing domain"/>
    <property type="match status" value="3"/>
</dbReference>